<name>A0A4R6Y9X2_9BURK</name>
<accession>A0A4R6Y9X2</accession>
<evidence type="ECO:0000313" key="2">
    <source>
        <dbReference type="EMBL" id="TDR32323.1"/>
    </source>
</evidence>
<organism evidence="2 3">
    <name type="scientific">Hydromonas duriensis</name>
    <dbReference type="NCBI Taxonomy" id="1527608"/>
    <lineage>
        <taxon>Bacteria</taxon>
        <taxon>Pseudomonadati</taxon>
        <taxon>Pseudomonadota</taxon>
        <taxon>Betaproteobacteria</taxon>
        <taxon>Burkholderiales</taxon>
        <taxon>Burkholderiaceae</taxon>
        <taxon>Hydromonas</taxon>
    </lineage>
</organism>
<keyword evidence="1" id="KW-0175">Coiled coil</keyword>
<dbReference type="EMBL" id="SNZE01000004">
    <property type="protein sequence ID" value="TDR32323.1"/>
    <property type="molecule type" value="Genomic_DNA"/>
</dbReference>
<sequence length="242" mass="26771">MYFMTSKQTPHRLLDTFPQKLKSSKFAAYCAIVLSLTGCATPKTQVTTDDELAQPKVVERSKQIKSLKQAQMQEAAAIAKQNQADTDLLLDKAACLKVFLVNRCIDKASATRNATWDAAQIERTSARYYIRQYEANARRTALAQKLEDYRRSEAAQAPARAASKAAYESKIQAYNAKLANPDTLSPEERAQNVTLYNQKRTKILEMQKKRADAEQARIEAAKNAAKAAQAAQAAALANAPVQ</sequence>
<comment type="caution">
    <text evidence="2">The sequence shown here is derived from an EMBL/GenBank/DDBJ whole genome shotgun (WGS) entry which is preliminary data.</text>
</comment>
<protein>
    <submittedName>
        <fullName evidence="2">Uncharacterized protein</fullName>
    </submittedName>
</protein>
<gene>
    <name evidence="2" type="ORF">DFR44_10437</name>
</gene>
<keyword evidence="3" id="KW-1185">Reference proteome</keyword>
<reference evidence="2 3" key="1">
    <citation type="submission" date="2019-03" db="EMBL/GenBank/DDBJ databases">
        <title>Genomic Encyclopedia of Type Strains, Phase IV (KMG-IV): sequencing the most valuable type-strain genomes for metagenomic binning, comparative biology and taxonomic classification.</title>
        <authorList>
            <person name="Goeker M."/>
        </authorList>
    </citation>
    <scope>NUCLEOTIDE SEQUENCE [LARGE SCALE GENOMIC DNA]</scope>
    <source>
        <strain evidence="2 3">DSM 102852</strain>
    </source>
</reference>
<feature type="coiled-coil region" evidence="1">
    <location>
        <begin position="196"/>
        <end position="231"/>
    </location>
</feature>
<evidence type="ECO:0000313" key="3">
    <source>
        <dbReference type="Proteomes" id="UP000294480"/>
    </source>
</evidence>
<dbReference type="Proteomes" id="UP000294480">
    <property type="component" value="Unassembled WGS sequence"/>
</dbReference>
<dbReference type="RefSeq" id="WP_133619190.1">
    <property type="nucleotide sequence ID" value="NZ_SNZE01000004.1"/>
</dbReference>
<dbReference type="AlphaFoldDB" id="A0A4R6Y9X2"/>
<proteinExistence type="predicted"/>
<evidence type="ECO:0000256" key="1">
    <source>
        <dbReference type="SAM" id="Coils"/>
    </source>
</evidence>
<dbReference type="OrthoDB" id="8777086at2"/>